<evidence type="ECO:0000256" key="1">
    <source>
        <dbReference type="ARBA" id="ARBA00022729"/>
    </source>
</evidence>
<dbReference type="EMBL" id="WTYD01000001">
    <property type="protein sequence ID" value="MXO54316.1"/>
    <property type="molecule type" value="Genomic_DNA"/>
</dbReference>
<dbReference type="InterPro" id="IPR049712">
    <property type="entry name" value="Poly_export"/>
</dbReference>
<dbReference type="GO" id="GO:0015159">
    <property type="term" value="F:polysaccharide transmembrane transporter activity"/>
    <property type="evidence" value="ECO:0007669"/>
    <property type="project" value="InterPro"/>
</dbReference>
<accession>A0A844Y916</accession>
<dbReference type="InterPro" id="IPR019554">
    <property type="entry name" value="Soluble_ligand-bd"/>
</dbReference>
<sequence length="191" mass="20786">MPGHRSVFRALFATLLLTIVSACAGTNAAPGSAAYQPTVYRLAAGDQLSITVFGEENLSREYSVTPQGDLAFPLLGDIPVANQTVGDLQQLLRDRLAEGYLNDPRVTVEVLNYRPFYILGEVNNAGEYPFKNGLTVVQAVAQAGGFTYRADKDTVYILRPGQTAEESYDIDSGRPVYVAPGDTIRVGERYF</sequence>
<evidence type="ECO:0000313" key="6">
    <source>
        <dbReference type="Proteomes" id="UP000430272"/>
    </source>
</evidence>
<dbReference type="Gene3D" id="3.10.560.10">
    <property type="entry name" value="Outer membrane lipoprotein wza domain like"/>
    <property type="match status" value="1"/>
</dbReference>
<evidence type="ECO:0000256" key="2">
    <source>
        <dbReference type="SAM" id="SignalP"/>
    </source>
</evidence>
<feature type="chain" id="PRO_5032661222" evidence="2">
    <location>
        <begin position="25"/>
        <end position="191"/>
    </location>
</feature>
<evidence type="ECO:0000259" key="3">
    <source>
        <dbReference type="Pfam" id="PF02563"/>
    </source>
</evidence>
<keyword evidence="6" id="KW-1185">Reference proteome</keyword>
<dbReference type="Pfam" id="PF10531">
    <property type="entry name" value="SLBB"/>
    <property type="match status" value="1"/>
</dbReference>
<gene>
    <name evidence="5" type="ORF">GRI47_09910</name>
</gene>
<feature type="signal peptide" evidence="2">
    <location>
        <begin position="1"/>
        <end position="24"/>
    </location>
</feature>
<dbReference type="Proteomes" id="UP000430272">
    <property type="component" value="Unassembled WGS sequence"/>
</dbReference>
<dbReference type="InterPro" id="IPR003715">
    <property type="entry name" value="Poly_export_N"/>
</dbReference>
<comment type="caution">
    <text evidence="5">The sequence shown here is derived from an EMBL/GenBank/DDBJ whole genome shotgun (WGS) entry which is preliminary data.</text>
</comment>
<organism evidence="5 6">
    <name type="scientific">Qipengyuania pelagi</name>
    <dbReference type="NCBI Taxonomy" id="994320"/>
    <lineage>
        <taxon>Bacteria</taxon>
        <taxon>Pseudomonadati</taxon>
        <taxon>Pseudomonadota</taxon>
        <taxon>Alphaproteobacteria</taxon>
        <taxon>Sphingomonadales</taxon>
        <taxon>Erythrobacteraceae</taxon>
        <taxon>Qipengyuania</taxon>
    </lineage>
</organism>
<protein>
    <submittedName>
        <fullName evidence="5">Polysaccharide export protein</fullName>
    </submittedName>
</protein>
<dbReference type="RefSeq" id="WP_160661073.1">
    <property type="nucleotide sequence ID" value="NZ_BAABDV010000001.1"/>
</dbReference>
<proteinExistence type="predicted"/>
<evidence type="ECO:0000259" key="4">
    <source>
        <dbReference type="Pfam" id="PF10531"/>
    </source>
</evidence>
<dbReference type="PROSITE" id="PS51257">
    <property type="entry name" value="PROKAR_LIPOPROTEIN"/>
    <property type="match status" value="1"/>
</dbReference>
<dbReference type="OrthoDB" id="197007at2"/>
<feature type="domain" description="Soluble ligand binding" evidence="4">
    <location>
        <begin position="116"/>
        <end position="162"/>
    </location>
</feature>
<feature type="domain" description="Polysaccharide export protein N-terminal" evidence="3">
    <location>
        <begin position="36"/>
        <end position="110"/>
    </location>
</feature>
<dbReference type="PANTHER" id="PTHR33619:SF3">
    <property type="entry name" value="POLYSACCHARIDE EXPORT PROTEIN GFCE-RELATED"/>
    <property type="match status" value="1"/>
</dbReference>
<dbReference type="Gene3D" id="3.30.1950.10">
    <property type="entry name" value="wza like domain"/>
    <property type="match status" value="1"/>
</dbReference>
<reference evidence="5 6" key="1">
    <citation type="submission" date="2019-12" db="EMBL/GenBank/DDBJ databases">
        <title>Genomic-based taxomic classification of the family Erythrobacteraceae.</title>
        <authorList>
            <person name="Xu L."/>
        </authorList>
    </citation>
    <scope>NUCLEOTIDE SEQUENCE [LARGE SCALE GENOMIC DNA]</scope>
    <source>
        <strain evidence="5 6">JCM 17468</strain>
    </source>
</reference>
<dbReference type="Pfam" id="PF02563">
    <property type="entry name" value="Poly_export"/>
    <property type="match status" value="1"/>
</dbReference>
<dbReference type="PANTHER" id="PTHR33619">
    <property type="entry name" value="POLYSACCHARIDE EXPORT PROTEIN GFCE-RELATED"/>
    <property type="match status" value="1"/>
</dbReference>
<dbReference type="AlphaFoldDB" id="A0A844Y916"/>
<evidence type="ECO:0000313" key="5">
    <source>
        <dbReference type="EMBL" id="MXO54316.1"/>
    </source>
</evidence>
<name>A0A844Y916_9SPHN</name>
<keyword evidence="1 2" id="KW-0732">Signal</keyword>